<proteinExistence type="predicted"/>
<comment type="caution">
    <text evidence="1">The sequence shown here is derived from an EMBL/GenBank/DDBJ whole genome shotgun (WGS) entry which is preliminary data.</text>
</comment>
<dbReference type="RefSeq" id="WP_042087866.1">
    <property type="nucleotide sequence ID" value="NZ_BKCN01000006.1"/>
</dbReference>
<reference evidence="1 2" key="1">
    <citation type="submission" date="2019-09" db="EMBL/GenBank/DDBJ databases">
        <title>NBRP : Genome information of microbial organism related human and environment.</title>
        <authorList>
            <person name="Hattori M."/>
            <person name="Oshima K."/>
            <person name="Inaba H."/>
            <person name="Suda W."/>
            <person name="Sakamoto M."/>
            <person name="Iino T."/>
            <person name="Kitahara M."/>
            <person name="Oshida Y."/>
            <person name="Iida T."/>
            <person name="Kudo T."/>
            <person name="Itoh T."/>
            <person name="Ohkuma M."/>
        </authorList>
    </citation>
    <scope>NUCLEOTIDE SEQUENCE [LARGE SCALE GENOMIC DNA]</scope>
    <source>
        <strain evidence="1 2">Q-1</strain>
    </source>
</reference>
<sequence length="120" mass="12513">MKAFWPAIGLALLGFVLLFIAAVMPPASGRFLVLFPSDQGPVDRMQAVALAGGYVIDRAAIPGGWVVWSPDTSFQKRIRQHGATLVLDGAGWFGCGGRLGRGPFMLSDAENAAGVAIVAG</sequence>
<dbReference type="AlphaFoldDB" id="A0A5A7N888"/>
<dbReference type="EMBL" id="BKCN01000006">
    <property type="protein sequence ID" value="GER03845.1"/>
    <property type="molecule type" value="Genomic_DNA"/>
</dbReference>
<name>A0A5A7N888_9PROT</name>
<organism evidence="1 2">
    <name type="scientific">Iodidimonas nitroreducens</name>
    <dbReference type="NCBI Taxonomy" id="1236968"/>
    <lineage>
        <taxon>Bacteria</taxon>
        <taxon>Pseudomonadati</taxon>
        <taxon>Pseudomonadota</taxon>
        <taxon>Alphaproteobacteria</taxon>
        <taxon>Iodidimonadales</taxon>
        <taxon>Iodidimonadaceae</taxon>
        <taxon>Iodidimonas</taxon>
    </lineage>
</organism>
<evidence type="ECO:0000313" key="2">
    <source>
        <dbReference type="Proteomes" id="UP000324996"/>
    </source>
</evidence>
<dbReference type="Proteomes" id="UP000324996">
    <property type="component" value="Unassembled WGS sequence"/>
</dbReference>
<evidence type="ECO:0000313" key="1">
    <source>
        <dbReference type="EMBL" id="GER03845.1"/>
    </source>
</evidence>
<accession>A0A5A7N888</accession>
<protein>
    <submittedName>
        <fullName evidence="1">Uncharacterized protein</fullName>
    </submittedName>
</protein>
<gene>
    <name evidence="1" type="ORF">JCM17846_15270</name>
</gene>
<keyword evidence="2" id="KW-1185">Reference proteome</keyword>